<evidence type="ECO:0000313" key="1">
    <source>
        <dbReference type="EMBL" id="QDV48467.1"/>
    </source>
</evidence>
<dbReference type="Proteomes" id="UP000318313">
    <property type="component" value="Chromosome"/>
</dbReference>
<gene>
    <name evidence="1" type="ORF">Enr17x_04790</name>
</gene>
<dbReference type="AlphaFoldDB" id="A0A518I5U6"/>
<proteinExistence type="predicted"/>
<protein>
    <submittedName>
        <fullName evidence="1">Uncharacterized protein</fullName>
    </submittedName>
</protein>
<sequence length="150" mass="17078">MAVFHRTWAECAIPILYCEGFKNNKSGFVWVANVPMLPYTFGNVLSDDNAKAGGDCVIRVEIEDTALEEYENQNRTDCVYYQVPADKLNECKMELYSTSYKGKTRSQIVAGLEDLEKTLANNEQAPYIGWHVPERWERAIELFDKAASLP</sequence>
<organism evidence="1 2">
    <name type="scientific">Gimesia fumaroli</name>
    <dbReference type="NCBI Taxonomy" id="2527976"/>
    <lineage>
        <taxon>Bacteria</taxon>
        <taxon>Pseudomonadati</taxon>
        <taxon>Planctomycetota</taxon>
        <taxon>Planctomycetia</taxon>
        <taxon>Planctomycetales</taxon>
        <taxon>Planctomycetaceae</taxon>
        <taxon>Gimesia</taxon>
    </lineage>
</organism>
<name>A0A518I5U6_9PLAN</name>
<evidence type="ECO:0000313" key="2">
    <source>
        <dbReference type="Proteomes" id="UP000318313"/>
    </source>
</evidence>
<dbReference type="EMBL" id="CP037452">
    <property type="protein sequence ID" value="QDV48467.1"/>
    <property type="molecule type" value="Genomic_DNA"/>
</dbReference>
<dbReference type="KEGG" id="gfm:Enr17x_04790"/>
<reference evidence="1 2" key="1">
    <citation type="submission" date="2019-03" db="EMBL/GenBank/DDBJ databases">
        <title>Deep-cultivation of Planctomycetes and their phenomic and genomic characterization uncovers novel biology.</title>
        <authorList>
            <person name="Wiegand S."/>
            <person name="Jogler M."/>
            <person name="Boedeker C."/>
            <person name="Pinto D."/>
            <person name="Vollmers J."/>
            <person name="Rivas-Marin E."/>
            <person name="Kohn T."/>
            <person name="Peeters S.H."/>
            <person name="Heuer A."/>
            <person name="Rast P."/>
            <person name="Oberbeckmann S."/>
            <person name="Bunk B."/>
            <person name="Jeske O."/>
            <person name="Meyerdierks A."/>
            <person name="Storesund J.E."/>
            <person name="Kallscheuer N."/>
            <person name="Luecker S."/>
            <person name="Lage O.M."/>
            <person name="Pohl T."/>
            <person name="Merkel B.J."/>
            <person name="Hornburger P."/>
            <person name="Mueller R.-W."/>
            <person name="Bruemmer F."/>
            <person name="Labrenz M."/>
            <person name="Spormann A.M."/>
            <person name="Op den Camp H."/>
            <person name="Overmann J."/>
            <person name="Amann R."/>
            <person name="Jetten M.S.M."/>
            <person name="Mascher T."/>
            <person name="Medema M.H."/>
            <person name="Devos D.P."/>
            <person name="Kaster A.-K."/>
            <person name="Ovreas L."/>
            <person name="Rohde M."/>
            <person name="Galperin M.Y."/>
            <person name="Jogler C."/>
        </authorList>
    </citation>
    <scope>NUCLEOTIDE SEQUENCE [LARGE SCALE GENOMIC DNA]</scope>
    <source>
        <strain evidence="1 2">Enr17</strain>
    </source>
</reference>
<accession>A0A518I5U6</accession>
<dbReference type="RefSeq" id="WP_145305608.1">
    <property type="nucleotide sequence ID" value="NZ_CP037452.1"/>
</dbReference>
<keyword evidence="2" id="KW-1185">Reference proteome</keyword>